<evidence type="ECO:0000313" key="4">
    <source>
        <dbReference type="Proteomes" id="UP000590811"/>
    </source>
</evidence>
<dbReference type="GO" id="GO:0005975">
    <property type="term" value="P:carbohydrate metabolic process"/>
    <property type="evidence" value="ECO:0007669"/>
    <property type="project" value="InterPro"/>
</dbReference>
<proteinExistence type="predicted"/>
<dbReference type="EMBL" id="JACHVT010000005">
    <property type="protein sequence ID" value="MBB2987356.1"/>
    <property type="molecule type" value="Genomic_DNA"/>
</dbReference>
<dbReference type="AlphaFoldDB" id="A0A839PZC6"/>
<keyword evidence="2" id="KW-0732">Signal</keyword>
<evidence type="ECO:0000256" key="2">
    <source>
        <dbReference type="SAM" id="SignalP"/>
    </source>
</evidence>
<dbReference type="RefSeq" id="WP_184510536.1">
    <property type="nucleotide sequence ID" value="NZ_JACHVT010000005.1"/>
</dbReference>
<organism evidence="3 4">
    <name type="scientific">Terracoccus luteus</name>
    <dbReference type="NCBI Taxonomy" id="53356"/>
    <lineage>
        <taxon>Bacteria</taxon>
        <taxon>Bacillati</taxon>
        <taxon>Actinomycetota</taxon>
        <taxon>Actinomycetes</taxon>
        <taxon>Micrococcales</taxon>
        <taxon>Intrasporangiaceae</taxon>
        <taxon>Terracoccus</taxon>
    </lineage>
</organism>
<comment type="caution">
    <text evidence="3">The sequence shown here is derived from an EMBL/GenBank/DDBJ whole genome shotgun (WGS) entry which is preliminary data.</text>
</comment>
<evidence type="ECO:0000313" key="3">
    <source>
        <dbReference type="EMBL" id="MBB2987356.1"/>
    </source>
</evidence>
<dbReference type="PROSITE" id="PS51257">
    <property type="entry name" value="PROKAR_LIPOPROTEIN"/>
    <property type="match status" value="1"/>
</dbReference>
<dbReference type="SUPFAM" id="SSF48208">
    <property type="entry name" value="Six-hairpin glycosidases"/>
    <property type="match status" value="1"/>
</dbReference>
<feature type="chain" id="PRO_5032979745" evidence="2">
    <location>
        <begin position="34"/>
        <end position="594"/>
    </location>
</feature>
<dbReference type="InterPro" id="IPR008928">
    <property type="entry name" value="6-hairpin_glycosidase_sf"/>
</dbReference>
<reference evidence="3 4" key="1">
    <citation type="submission" date="2020-08" db="EMBL/GenBank/DDBJ databases">
        <title>Genomic Encyclopedia of Type Strains, Phase IV (KMG-V): Genome sequencing to study the core and pangenomes of soil and plant-associated prokaryotes.</title>
        <authorList>
            <person name="Whitman W."/>
        </authorList>
    </citation>
    <scope>NUCLEOTIDE SEQUENCE [LARGE SCALE GENOMIC DNA]</scope>
    <source>
        <strain evidence="3 4">B3ACCR2</strain>
    </source>
</reference>
<protein>
    <submittedName>
        <fullName evidence="3">Uncharacterized protein</fullName>
    </submittedName>
</protein>
<accession>A0A839PZC6</accession>
<gene>
    <name evidence="3" type="ORF">FHW14_002539</name>
</gene>
<feature type="region of interest" description="Disordered" evidence="1">
    <location>
        <begin position="543"/>
        <end position="562"/>
    </location>
</feature>
<name>A0A839PZC6_9MICO</name>
<sequence>MTRPSPLRAFVATWVAVGALGCLALAAAAPASASPSASSAAAWGWVLSRLGSGTTVTSGSTIAPDREYPATWTGPLGGSFTLRGHPSPPVVAATPVVVTSPAPLSGGYGGLVAGRVTVAPTPGRWIVNVVRLTATGPVQAGLQTLVAPDGTFTLDLAAAGPVPPGEWGLQLLDANHGYRQEGATWPHPGILDGLVVRALVVTDTTYPVDEVPARADGTFAFDSSRPGAKVFQLVDAGDGSVLAEAAPDTGLVRSYDVPATDPSAGRSFTYDQALALVTADSLGDEGAAATLVRGLLALQTRGGSQDGGFVSSAAALAPAYALPEYRTGNHAVATYALLRHLRSLPADDPRRPALVDAGARAVGWLLDRQRTAGAFDGLVTGGRGATRPDGGFDADVELPWASTEHNLDAWHTLALAARVLTGQAATASGAAATRLEAAVATRLWDPAAGRFLQGLQPGGPDPTPMLDLTSWGALWLERTGRDDLAVTSLDGADTFATTDAGVAGWAPRPPSAAGGPVWFEGSAGVALAAHRLGRPDASARLSALSAGQRGDGSWPEATRDDEAMGMGRHPAVAATTWMLLARQGQAGLPTIWDE</sequence>
<dbReference type="Proteomes" id="UP000590811">
    <property type="component" value="Unassembled WGS sequence"/>
</dbReference>
<evidence type="ECO:0000256" key="1">
    <source>
        <dbReference type="SAM" id="MobiDB-lite"/>
    </source>
</evidence>
<feature type="signal peptide" evidence="2">
    <location>
        <begin position="1"/>
        <end position="33"/>
    </location>
</feature>